<comment type="caution">
    <text evidence="2">The sequence shown here is derived from an EMBL/GenBank/DDBJ whole genome shotgun (WGS) entry which is preliminary data.</text>
</comment>
<sequence>MYGYYDIFPLDDDHDEGCIGLRCDTPEHTMVVMAMILMLSCGGVHGGVHHDAGMMGVGMKPNMSRVGDDGGDAIKINSFFCVNRDVHDEDVLDDDKHVHVHGDDDHDDDDHDDDVLGGVHHDDENAEH</sequence>
<feature type="compositionally biased region" description="Acidic residues" evidence="1">
    <location>
        <begin position="105"/>
        <end position="115"/>
    </location>
</feature>
<dbReference type="AlphaFoldDB" id="A0AAV4MNQ1"/>
<gene>
    <name evidence="2" type="ORF">CEXT_229901</name>
</gene>
<feature type="region of interest" description="Disordered" evidence="1">
    <location>
        <begin position="96"/>
        <end position="128"/>
    </location>
</feature>
<evidence type="ECO:0000256" key="1">
    <source>
        <dbReference type="SAM" id="MobiDB-lite"/>
    </source>
</evidence>
<name>A0AAV4MNQ1_CAEEX</name>
<reference evidence="2 3" key="1">
    <citation type="submission" date="2021-06" db="EMBL/GenBank/DDBJ databases">
        <title>Caerostris extrusa draft genome.</title>
        <authorList>
            <person name="Kono N."/>
            <person name="Arakawa K."/>
        </authorList>
    </citation>
    <scope>NUCLEOTIDE SEQUENCE [LARGE SCALE GENOMIC DNA]</scope>
</reference>
<feature type="compositionally biased region" description="Basic and acidic residues" evidence="1">
    <location>
        <begin position="119"/>
        <end position="128"/>
    </location>
</feature>
<proteinExistence type="predicted"/>
<keyword evidence="3" id="KW-1185">Reference proteome</keyword>
<organism evidence="2 3">
    <name type="scientific">Caerostris extrusa</name>
    <name type="common">Bark spider</name>
    <name type="synonym">Caerostris bankana</name>
    <dbReference type="NCBI Taxonomy" id="172846"/>
    <lineage>
        <taxon>Eukaryota</taxon>
        <taxon>Metazoa</taxon>
        <taxon>Ecdysozoa</taxon>
        <taxon>Arthropoda</taxon>
        <taxon>Chelicerata</taxon>
        <taxon>Arachnida</taxon>
        <taxon>Araneae</taxon>
        <taxon>Araneomorphae</taxon>
        <taxon>Entelegynae</taxon>
        <taxon>Araneoidea</taxon>
        <taxon>Araneidae</taxon>
        <taxon>Caerostris</taxon>
    </lineage>
</organism>
<dbReference type="Proteomes" id="UP001054945">
    <property type="component" value="Unassembled WGS sequence"/>
</dbReference>
<accession>A0AAV4MNQ1</accession>
<evidence type="ECO:0000313" key="2">
    <source>
        <dbReference type="EMBL" id="GIX73993.1"/>
    </source>
</evidence>
<dbReference type="EMBL" id="BPLR01002461">
    <property type="protein sequence ID" value="GIX73993.1"/>
    <property type="molecule type" value="Genomic_DNA"/>
</dbReference>
<evidence type="ECO:0000313" key="3">
    <source>
        <dbReference type="Proteomes" id="UP001054945"/>
    </source>
</evidence>
<protein>
    <submittedName>
        <fullName evidence="2">Uncharacterized protein</fullName>
    </submittedName>
</protein>